<dbReference type="EMBL" id="CP012673">
    <property type="protein sequence ID" value="AUX43637.1"/>
    <property type="molecule type" value="Genomic_DNA"/>
</dbReference>
<reference evidence="1 2" key="1">
    <citation type="submission" date="2015-09" db="EMBL/GenBank/DDBJ databases">
        <title>Sorangium comparison.</title>
        <authorList>
            <person name="Zaburannyi N."/>
            <person name="Bunk B."/>
            <person name="Overmann J."/>
            <person name="Mueller R."/>
        </authorList>
    </citation>
    <scope>NUCLEOTIDE SEQUENCE [LARGE SCALE GENOMIC DNA]</scope>
    <source>
        <strain evidence="1 2">So ce26</strain>
    </source>
</reference>
<protein>
    <submittedName>
        <fullName evidence="1">Uncharacterized protein</fullName>
    </submittedName>
</protein>
<name>A0A2L0EWG2_SORCE</name>
<sequence length="540" mass="58962">MRQEVMDKWSRLRGRYGFATRIPVRVEQLASPDHFTRYDAWATLADVLVGEAAWFSASGPALGMILDTVADAPEPDLPLLIAGEVLGGGRLRWLWDAERVDPPRDVSERALDHRDSLVRWLADGRAGAGAAMVLAMLVPADPALRPVLEACIFSSAPAAVRASAVLGLCRAGASAPPWLLALSGDAEQPPLVRGAAALARARLEATPLAALAGGLADWLAWEPEGDERLPWFDIVRTDRPPFGFDAGLPEGPARAAWEVNRLRGPGGIDELVCVVNDLLPATDSPGVATQAARILIEAEGWRRYSAEQIVDPTELPSREQEAMRALARCDLALPGGGYGLAPSGPCRRRWIGLEPPGPLERPHQTADGRTVPLWRAWWEWQKDSDEPMPEMTLSAHDRWEAWVQGSASYDFWVPSMDLVEEELARVPHDDELFGRIARLADEFAARARAARRCREIWLLRGEAGALLLLPVVRAGRPIDSSWDDLVPVLIEPQGREILSAVPAPRREAILHRFVAARQDPGAMAAVASLRDLAPPERSGE</sequence>
<gene>
    <name evidence="1" type="ORF">SOCE26_050890</name>
</gene>
<organism evidence="1 2">
    <name type="scientific">Sorangium cellulosum</name>
    <name type="common">Polyangium cellulosum</name>
    <dbReference type="NCBI Taxonomy" id="56"/>
    <lineage>
        <taxon>Bacteria</taxon>
        <taxon>Pseudomonadati</taxon>
        <taxon>Myxococcota</taxon>
        <taxon>Polyangia</taxon>
        <taxon>Polyangiales</taxon>
        <taxon>Polyangiaceae</taxon>
        <taxon>Sorangium</taxon>
    </lineage>
</organism>
<accession>A0A2L0EWG2</accession>
<evidence type="ECO:0000313" key="1">
    <source>
        <dbReference type="EMBL" id="AUX43637.1"/>
    </source>
</evidence>
<proteinExistence type="predicted"/>
<dbReference type="AlphaFoldDB" id="A0A2L0EWG2"/>
<evidence type="ECO:0000313" key="2">
    <source>
        <dbReference type="Proteomes" id="UP000238348"/>
    </source>
</evidence>
<dbReference type="Proteomes" id="UP000238348">
    <property type="component" value="Chromosome"/>
</dbReference>